<dbReference type="OMA" id="WEYAQIM"/>
<organism evidence="5">
    <name type="scientific">Rosellinia necatrix</name>
    <name type="common">White root-rot fungus</name>
    <dbReference type="NCBI Taxonomy" id="77044"/>
    <lineage>
        <taxon>Eukaryota</taxon>
        <taxon>Fungi</taxon>
        <taxon>Dikarya</taxon>
        <taxon>Ascomycota</taxon>
        <taxon>Pezizomycotina</taxon>
        <taxon>Sordariomycetes</taxon>
        <taxon>Xylariomycetidae</taxon>
        <taxon>Xylariales</taxon>
        <taxon>Xylariaceae</taxon>
        <taxon>Rosellinia</taxon>
    </lineage>
</organism>
<dbReference type="Proteomes" id="UP000054516">
    <property type="component" value="Unassembled WGS sequence"/>
</dbReference>
<evidence type="ECO:0000256" key="1">
    <source>
        <dbReference type="ARBA" id="ARBA00012513"/>
    </source>
</evidence>
<dbReference type="Gene3D" id="3.90.1200.10">
    <property type="match status" value="1"/>
</dbReference>
<comment type="catalytic activity">
    <reaction evidence="2">
        <text>L-threonyl-[protein] + ATP = O-phospho-L-threonyl-[protein] + ADP + H(+)</text>
        <dbReference type="Rhea" id="RHEA:46608"/>
        <dbReference type="Rhea" id="RHEA-COMP:11060"/>
        <dbReference type="Rhea" id="RHEA-COMP:11605"/>
        <dbReference type="ChEBI" id="CHEBI:15378"/>
        <dbReference type="ChEBI" id="CHEBI:30013"/>
        <dbReference type="ChEBI" id="CHEBI:30616"/>
        <dbReference type="ChEBI" id="CHEBI:61977"/>
        <dbReference type="ChEBI" id="CHEBI:456216"/>
        <dbReference type="EC" id="2.7.11.1"/>
    </reaction>
</comment>
<dbReference type="InterPro" id="IPR008266">
    <property type="entry name" value="Tyr_kinase_AS"/>
</dbReference>
<dbReference type="InterPro" id="IPR002575">
    <property type="entry name" value="Aminoglycoside_PTrfase"/>
</dbReference>
<comment type="catalytic activity">
    <reaction evidence="3">
        <text>L-seryl-[protein] + ATP = O-phospho-L-seryl-[protein] + ADP + H(+)</text>
        <dbReference type="Rhea" id="RHEA:17989"/>
        <dbReference type="Rhea" id="RHEA-COMP:9863"/>
        <dbReference type="Rhea" id="RHEA-COMP:11604"/>
        <dbReference type="ChEBI" id="CHEBI:15378"/>
        <dbReference type="ChEBI" id="CHEBI:29999"/>
        <dbReference type="ChEBI" id="CHEBI:30616"/>
        <dbReference type="ChEBI" id="CHEBI:83421"/>
        <dbReference type="ChEBI" id="CHEBI:456216"/>
        <dbReference type="EC" id="2.7.11.1"/>
    </reaction>
</comment>
<accession>A0A1S7UMC5</accession>
<dbReference type="CDD" id="cd05120">
    <property type="entry name" value="APH_ChoK_like"/>
    <property type="match status" value="1"/>
</dbReference>
<dbReference type="AlphaFoldDB" id="A0A1S7UMC5"/>
<dbReference type="STRING" id="77044.A0A1S7UMC5"/>
<dbReference type="SUPFAM" id="SSF56112">
    <property type="entry name" value="Protein kinase-like (PK-like)"/>
    <property type="match status" value="1"/>
</dbReference>
<dbReference type="OrthoDB" id="3250044at2759"/>
<evidence type="ECO:0000313" key="5">
    <source>
        <dbReference type="EMBL" id="GAP84261.1"/>
    </source>
</evidence>
<evidence type="ECO:0000256" key="2">
    <source>
        <dbReference type="ARBA" id="ARBA00047899"/>
    </source>
</evidence>
<dbReference type="InterPro" id="IPR051678">
    <property type="entry name" value="AGP_Transferase"/>
</dbReference>
<evidence type="ECO:0000259" key="4">
    <source>
        <dbReference type="Pfam" id="PF01636"/>
    </source>
</evidence>
<dbReference type="Pfam" id="PF01636">
    <property type="entry name" value="APH"/>
    <property type="match status" value="1"/>
</dbReference>
<sequence length="252" mass="29252">MDDPNIISKQWGAEVRLDCGDVLKRGYRVTKNEEAALRIVKEHTTIPVPEVYSSQYAIIRGQMWGQIWMEHLPGRPLNELWDELEGPTKERICNEVWGFVQQLRNIPKPPELEQFYQCGADGSASMDVLLDDLNYPPSPIWDDDSLVTRINERYLYCNGGSYGENLLDYLPRSNLASVFTHADLAPRNILVDESCNITGLVDWESAGWYPEYWEYAKTQVQWKAEDFMVWMNKTRPQDWDITGILKAKRVLF</sequence>
<dbReference type="EC" id="2.7.11.1" evidence="1"/>
<dbReference type="PANTHER" id="PTHR21310:SF15">
    <property type="entry name" value="AMINOGLYCOSIDE PHOSPHOTRANSFERASE DOMAIN-CONTAINING PROTEIN"/>
    <property type="match status" value="1"/>
</dbReference>
<feature type="domain" description="Aminoglycoside phosphotransferase" evidence="4">
    <location>
        <begin position="31"/>
        <end position="225"/>
    </location>
</feature>
<keyword evidence="6" id="KW-1185">Reference proteome</keyword>
<name>A0A1S7UMC5_ROSNE</name>
<gene>
    <name evidence="5" type="ORF">SAMD00023353_0700630</name>
</gene>
<dbReference type="EMBL" id="DF977452">
    <property type="protein sequence ID" value="GAP84261.1"/>
    <property type="molecule type" value="Genomic_DNA"/>
</dbReference>
<reference evidence="5" key="1">
    <citation type="submission" date="2016-03" db="EMBL/GenBank/DDBJ databases">
        <title>Draft genome sequence of Rosellinia necatrix.</title>
        <authorList>
            <person name="Kanematsu S."/>
        </authorList>
    </citation>
    <scope>NUCLEOTIDE SEQUENCE [LARGE SCALE GENOMIC DNA]</scope>
    <source>
        <strain evidence="5">W97</strain>
    </source>
</reference>
<evidence type="ECO:0000313" key="6">
    <source>
        <dbReference type="Proteomes" id="UP000054516"/>
    </source>
</evidence>
<dbReference type="GO" id="GO:0004674">
    <property type="term" value="F:protein serine/threonine kinase activity"/>
    <property type="evidence" value="ECO:0007669"/>
    <property type="project" value="UniProtKB-EC"/>
</dbReference>
<keyword evidence="5" id="KW-0808">Transferase</keyword>
<evidence type="ECO:0000256" key="3">
    <source>
        <dbReference type="ARBA" id="ARBA00048679"/>
    </source>
</evidence>
<protein>
    <recommendedName>
        <fullName evidence="1">non-specific serine/threonine protein kinase</fullName>
        <ecNumber evidence="1">2.7.11.1</ecNumber>
    </recommendedName>
</protein>
<dbReference type="PANTHER" id="PTHR21310">
    <property type="entry name" value="AMINOGLYCOSIDE PHOSPHOTRANSFERASE-RELATED-RELATED"/>
    <property type="match status" value="1"/>
</dbReference>
<dbReference type="PROSITE" id="PS00109">
    <property type="entry name" value="PROTEIN_KINASE_TYR"/>
    <property type="match status" value="1"/>
</dbReference>
<proteinExistence type="predicted"/>
<dbReference type="InterPro" id="IPR011009">
    <property type="entry name" value="Kinase-like_dom_sf"/>
</dbReference>